<name>A0A2J6NPV7_9LACO</name>
<comment type="caution">
    <text evidence="1">The sequence shown here is derived from an EMBL/GenBank/DDBJ whole genome shotgun (WGS) entry which is preliminary data.</text>
</comment>
<organism evidence="1 2">
    <name type="scientific">Limosilactobacillus pontis</name>
    <dbReference type="NCBI Taxonomy" id="35787"/>
    <lineage>
        <taxon>Bacteria</taxon>
        <taxon>Bacillati</taxon>
        <taxon>Bacillota</taxon>
        <taxon>Bacilli</taxon>
        <taxon>Lactobacillales</taxon>
        <taxon>Lactobacillaceae</taxon>
        <taxon>Limosilactobacillus</taxon>
    </lineage>
</organism>
<evidence type="ECO:0000313" key="2">
    <source>
        <dbReference type="Proteomes" id="UP000239920"/>
    </source>
</evidence>
<dbReference type="AlphaFoldDB" id="A0A2J6NPV7"/>
<gene>
    <name evidence="1" type="ORF">CK797_00820</name>
</gene>
<reference evidence="1 2" key="1">
    <citation type="submission" date="2017-09" db="EMBL/GenBank/DDBJ databases">
        <title>Bacterial strain isolated from the female urinary microbiota.</title>
        <authorList>
            <person name="Thomas-White K."/>
            <person name="Kumar N."/>
            <person name="Forster S."/>
            <person name="Putonti C."/>
            <person name="Lawley T."/>
            <person name="Wolfe A.J."/>
        </authorList>
    </citation>
    <scope>NUCLEOTIDE SEQUENCE [LARGE SCALE GENOMIC DNA]</scope>
    <source>
        <strain evidence="1 2">UMB0683</strain>
    </source>
</reference>
<dbReference type="Proteomes" id="UP000239920">
    <property type="component" value="Unassembled WGS sequence"/>
</dbReference>
<accession>A0A2J6NPV7</accession>
<sequence>MTKQTIQDGFDFLYQDDHVRLVHGVLKGLSIPVHRDDYPDLFQEGCMIFAEVYADYSGPLTTPLEKRRMMSYAYRKIRWRLLDILRHQQLAVDCRQYSLDQAVTPTDAELVDGRAQLPFSRLTNAAFFDELWRHSSAPARRYLLLALQDRYQSDTAIAKHCGVSRQAVFQWKKQLIATARRLGKDWPDMV</sequence>
<dbReference type="OrthoDB" id="2248780at2"/>
<protein>
    <submittedName>
        <fullName evidence="1">RNA polymerase subunit sigma-24</fullName>
    </submittedName>
</protein>
<dbReference type="RefSeq" id="WP_104687928.1">
    <property type="nucleotide sequence ID" value="NZ_JBKTHY010000003.1"/>
</dbReference>
<evidence type="ECO:0000313" key="1">
    <source>
        <dbReference type="EMBL" id="PMB83367.1"/>
    </source>
</evidence>
<proteinExistence type="predicted"/>
<dbReference type="EMBL" id="PNFV01000001">
    <property type="protein sequence ID" value="PMB83367.1"/>
    <property type="molecule type" value="Genomic_DNA"/>
</dbReference>